<name>A0A8S0UBE4_OLEEU</name>
<evidence type="ECO:0000313" key="2">
    <source>
        <dbReference type="Proteomes" id="UP000594638"/>
    </source>
</evidence>
<dbReference type="Gramene" id="OE9A058038T1">
    <property type="protein sequence ID" value="OE9A058038C1"/>
    <property type="gene ID" value="OE9A058038"/>
</dbReference>
<organism evidence="1 2">
    <name type="scientific">Olea europaea subsp. europaea</name>
    <dbReference type="NCBI Taxonomy" id="158383"/>
    <lineage>
        <taxon>Eukaryota</taxon>
        <taxon>Viridiplantae</taxon>
        <taxon>Streptophyta</taxon>
        <taxon>Embryophyta</taxon>
        <taxon>Tracheophyta</taxon>
        <taxon>Spermatophyta</taxon>
        <taxon>Magnoliopsida</taxon>
        <taxon>eudicotyledons</taxon>
        <taxon>Gunneridae</taxon>
        <taxon>Pentapetalae</taxon>
        <taxon>asterids</taxon>
        <taxon>lamiids</taxon>
        <taxon>Lamiales</taxon>
        <taxon>Oleaceae</taxon>
        <taxon>Oleeae</taxon>
        <taxon>Olea</taxon>
    </lineage>
</organism>
<dbReference type="Gramene" id="OE9A058038T2">
    <property type="protein sequence ID" value="OE9A058038C2"/>
    <property type="gene ID" value="OE9A058038"/>
</dbReference>
<keyword evidence="2" id="KW-1185">Reference proteome</keyword>
<evidence type="ECO:0000313" key="1">
    <source>
        <dbReference type="EMBL" id="CAA3015143.1"/>
    </source>
</evidence>
<dbReference type="EMBL" id="CACTIH010007527">
    <property type="protein sequence ID" value="CAA3015143.1"/>
    <property type="molecule type" value="Genomic_DNA"/>
</dbReference>
<dbReference type="Gramene" id="OE9A058038T4">
    <property type="protein sequence ID" value="OE9A058038C4"/>
    <property type="gene ID" value="OE9A058038"/>
</dbReference>
<gene>
    <name evidence="1" type="ORF">OLEA9_A058038</name>
</gene>
<accession>A0A8S0UBE4</accession>
<reference evidence="1 2" key="1">
    <citation type="submission" date="2019-12" db="EMBL/GenBank/DDBJ databases">
        <authorList>
            <person name="Alioto T."/>
            <person name="Alioto T."/>
            <person name="Gomez Garrido J."/>
        </authorList>
    </citation>
    <scope>NUCLEOTIDE SEQUENCE [LARGE SCALE GENOMIC DNA]</scope>
</reference>
<dbReference type="Proteomes" id="UP000594638">
    <property type="component" value="Unassembled WGS sequence"/>
</dbReference>
<dbReference type="Gramene" id="OE9A058038T3">
    <property type="protein sequence ID" value="OE9A058038C3"/>
    <property type="gene ID" value="OE9A058038"/>
</dbReference>
<sequence length="85" mass="9729">MKELNTRQGQYCCSMTSPNYLINLGEANGIWDEQQVYESPLDYIMALASISSDGSLVESCYWADGIPLNLRLYEMLLEICFYIND</sequence>
<comment type="caution">
    <text evidence="1">The sequence shown here is derived from an EMBL/GenBank/DDBJ whole genome shotgun (WGS) entry which is preliminary data.</text>
</comment>
<dbReference type="Gramene" id="OE9A058038T7">
    <property type="protein sequence ID" value="OE9A058038C7"/>
    <property type="gene ID" value="OE9A058038"/>
</dbReference>
<dbReference type="Gramene" id="OE9A058038T8">
    <property type="protein sequence ID" value="OE9A058038C8"/>
    <property type="gene ID" value="OE9A058038"/>
</dbReference>
<dbReference type="AlphaFoldDB" id="A0A8S0UBE4"/>
<protein>
    <submittedName>
        <fullName evidence="1">Uncharacterized protein</fullName>
    </submittedName>
</protein>
<proteinExistence type="predicted"/>